<evidence type="ECO:0000256" key="1">
    <source>
        <dbReference type="SAM" id="MobiDB-lite"/>
    </source>
</evidence>
<feature type="compositionally biased region" description="Low complexity" evidence="1">
    <location>
        <begin position="1"/>
        <end position="10"/>
    </location>
</feature>
<dbReference type="SUPFAM" id="SSF47769">
    <property type="entry name" value="SAM/Pointed domain"/>
    <property type="match status" value="1"/>
</dbReference>
<feature type="region of interest" description="Disordered" evidence="1">
    <location>
        <begin position="1"/>
        <end position="40"/>
    </location>
</feature>
<dbReference type="Gene3D" id="1.10.150.50">
    <property type="entry name" value="Transcription Factor, Ets-1"/>
    <property type="match status" value="1"/>
</dbReference>
<evidence type="ECO:0000259" key="2">
    <source>
        <dbReference type="PROSITE" id="PS50105"/>
    </source>
</evidence>
<evidence type="ECO:0000313" key="3">
    <source>
        <dbReference type="EMBL" id="CAD7254567.1"/>
    </source>
</evidence>
<dbReference type="EMBL" id="LR910061">
    <property type="protein sequence ID" value="CAD7254567.1"/>
    <property type="molecule type" value="Genomic_DNA"/>
</dbReference>
<feature type="compositionally biased region" description="Polar residues" evidence="1">
    <location>
        <begin position="11"/>
        <end position="22"/>
    </location>
</feature>
<sequence>MPSTSSSTRRLNSTQGSCTTGIQGFVPFGMDPSRSPRQWGPDEVEQWLQNKNLTMHCSKFRKHDIRGKELLELKRRDLKKLGIKRLGHIIRIEIGIKELKHDEKQFIDVITGNSTNNHFN</sequence>
<gene>
    <name evidence="3" type="ORF">DSTB1V02_LOCUS14313</name>
</gene>
<evidence type="ECO:0000313" key="4">
    <source>
        <dbReference type="Proteomes" id="UP000677054"/>
    </source>
</evidence>
<proteinExistence type="predicted"/>
<dbReference type="PROSITE" id="PS50105">
    <property type="entry name" value="SAM_DOMAIN"/>
    <property type="match status" value="1"/>
</dbReference>
<dbReference type="OrthoDB" id="196165at2759"/>
<dbReference type="EMBL" id="CAJPEV010010543">
    <property type="protein sequence ID" value="CAG0906016.1"/>
    <property type="molecule type" value="Genomic_DNA"/>
</dbReference>
<dbReference type="SMART" id="SM00454">
    <property type="entry name" value="SAM"/>
    <property type="match status" value="1"/>
</dbReference>
<reference evidence="3" key="1">
    <citation type="submission" date="2020-11" db="EMBL/GenBank/DDBJ databases">
        <authorList>
            <person name="Tran Van P."/>
        </authorList>
    </citation>
    <scope>NUCLEOTIDE SEQUENCE</scope>
</reference>
<accession>A0A7R9AI47</accession>
<dbReference type="InterPro" id="IPR001660">
    <property type="entry name" value="SAM"/>
</dbReference>
<dbReference type="InterPro" id="IPR013761">
    <property type="entry name" value="SAM/pointed_sf"/>
</dbReference>
<dbReference type="Proteomes" id="UP000677054">
    <property type="component" value="Unassembled WGS sequence"/>
</dbReference>
<name>A0A7R9AI47_9CRUS</name>
<protein>
    <recommendedName>
        <fullName evidence="2">SAM domain-containing protein</fullName>
    </recommendedName>
</protein>
<dbReference type="Pfam" id="PF00536">
    <property type="entry name" value="SAM_1"/>
    <property type="match status" value="1"/>
</dbReference>
<keyword evidence="4" id="KW-1185">Reference proteome</keyword>
<organism evidence="3">
    <name type="scientific">Darwinula stevensoni</name>
    <dbReference type="NCBI Taxonomy" id="69355"/>
    <lineage>
        <taxon>Eukaryota</taxon>
        <taxon>Metazoa</taxon>
        <taxon>Ecdysozoa</taxon>
        <taxon>Arthropoda</taxon>
        <taxon>Crustacea</taxon>
        <taxon>Oligostraca</taxon>
        <taxon>Ostracoda</taxon>
        <taxon>Podocopa</taxon>
        <taxon>Podocopida</taxon>
        <taxon>Darwinulocopina</taxon>
        <taxon>Darwinuloidea</taxon>
        <taxon>Darwinulidae</taxon>
        <taxon>Darwinula</taxon>
    </lineage>
</organism>
<dbReference type="AlphaFoldDB" id="A0A7R9AI47"/>
<feature type="domain" description="SAM" evidence="2">
    <location>
        <begin position="39"/>
        <end position="102"/>
    </location>
</feature>